<comment type="caution">
    <text evidence="2">The sequence shown here is derived from an EMBL/GenBank/DDBJ whole genome shotgun (WGS) entry which is preliminary data.</text>
</comment>
<proteinExistence type="predicted"/>
<gene>
    <name evidence="2" type="ORF">BBK91_011920</name>
    <name evidence="1" type="ORF">BBL17_012530</name>
</gene>
<dbReference type="Proteomes" id="UP000179454">
    <property type="component" value="Unassembled WGS sequence"/>
</dbReference>
<organism evidence="2 4">
    <name type="scientific">Agrobacterium vitis</name>
    <name type="common">Rhizobium vitis</name>
    <dbReference type="NCBI Taxonomy" id="373"/>
    <lineage>
        <taxon>Bacteria</taxon>
        <taxon>Pseudomonadati</taxon>
        <taxon>Pseudomonadota</taxon>
        <taxon>Alphaproteobacteria</taxon>
        <taxon>Hyphomicrobiales</taxon>
        <taxon>Rhizobiaceae</taxon>
        <taxon>Rhizobium/Agrobacterium group</taxon>
        <taxon>Agrobacterium</taxon>
    </lineage>
</organism>
<protein>
    <submittedName>
        <fullName evidence="2">Uncharacterized protein</fullName>
    </submittedName>
</protein>
<dbReference type="AlphaFoldDB" id="A0ABD6H7U5"/>
<dbReference type="EMBL" id="MBFA02000006">
    <property type="protein sequence ID" value="MUP10579.1"/>
    <property type="molecule type" value="Genomic_DNA"/>
</dbReference>
<sequence length="63" mass="6980">MAKLQATWRKVDVTRAITAAMAGGLNVSRVEIENGRIILISTQAVQAAETELDVWERDRARKA</sequence>
<dbReference type="EMBL" id="MBFE02000007">
    <property type="protein sequence ID" value="MUO42610.1"/>
    <property type="molecule type" value="Genomic_DNA"/>
</dbReference>
<dbReference type="Proteomes" id="UP000179536">
    <property type="component" value="Unassembled WGS sequence"/>
</dbReference>
<keyword evidence="3" id="KW-1185">Reference proteome</keyword>
<dbReference type="RefSeq" id="WP_041696254.1">
    <property type="nucleotide sequence ID" value="NZ_MBFA02000006.1"/>
</dbReference>
<evidence type="ECO:0000313" key="2">
    <source>
        <dbReference type="EMBL" id="MUP10579.1"/>
    </source>
</evidence>
<evidence type="ECO:0000313" key="3">
    <source>
        <dbReference type="Proteomes" id="UP000179454"/>
    </source>
</evidence>
<reference evidence="3 4" key="1">
    <citation type="submission" date="2019-11" db="EMBL/GenBank/DDBJ databases">
        <title>Whole-genome sequencing of Allorhizobium vitis.</title>
        <authorList>
            <person name="Gan H.M."/>
            <person name="Savka M.A."/>
        </authorList>
    </citation>
    <scope>NUCLEOTIDE SEQUENCE [LARGE SCALE GENOMIC DNA]</scope>
    <source>
        <strain evidence="2 4">RF2/1</strain>
        <strain evidence="1 3">T1/7</strain>
    </source>
</reference>
<accession>A0ABD6H7U5</accession>
<evidence type="ECO:0000313" key="1">
    <source>
        <dbReference type="EMBL" id="MUO42610.1"/>
    </source>
</evidence>
<evidence type="ECO:0000313" key="4">
    <source>
        <dbReference type="Proteomes" id="UP000179536"/>
    </source>
</evidence>
<name>A0ABD6H7U5_AGRVI</name>